<accession>A0A5C3LYX0</accession>
<dbReference type="EMBL" id="ML213638">
    <property type="protein sequence ID" value="TFK33981.1"/>
    <property type="molecule type" value="Genomic_DNA"/>
</dbReference>
<evidence type="ECO:0000313" key="2">
    <source>
        <dbReference type="Proteomes" id="UP000308652"/>
    </source>
</evidence>
<reference evidence="1 2" key="1">
    <citation type="journal article" date="2019" name="Nat. Ecol. Evol.">
        <title>Megaphylogeny resolves global patterns of mushroom evolution.</title>
        <authorList>
            <person name="Varga T."/>
            <person name="Krizsan K."/>
            <person name="Foldi C."/>
            <person name="Dima B."/>
            <person name="Sanchez-Garcia M."/>
            <person name="Sanchez-Ramirez S."/>
            <person name="Szollosi G.J."/>
            <person name="Szarkandi J.G."/>
            <person name="Papp V."/>
            <person name="Albert L."/>
            <person name="Andreopoulos W."/>
            <person name="Angelini C."/>
            <person name="Antonin V."/>
            <person name="Barry K.W."/>
            <person name="Bougher N.L."/>
            <person name="Buchanan P."/>
            <person name="Buyck B."/>
            <person name="Bense V."/>
            <person name="Catcheside P."/>
            <person name="Chovatia M."/>
            <person name="Cooper J."/>
            <person name="Damon W."/>
            <person name="Desjardin D."/>
            <person name="Finy P."/>
            <person name="Geml J."/>
            <person name="Haridas S."/>
            <person name="Hughes K."/>
            <person name="Justo A."/>
            <person name="Karasinski D."/>
            <person name="Kautmanova I."/>
            <person name="Kiss B."/>
            <person name="Kocsube S."/>
            <person name="Kotiranta H."/>
            <person name="LaButti K.M."/>
            <person name="Lechner B.E."/>
            <person name="Liimatainen K."/>
            <person name="Lipzen A."/>
            <person name="Lukacs Z."/>
            <person name="Mihaltcheva S."/>
            <person name="Morgado L.N."/>
            <person name="Niskanen T."/>
            <person name="Noordeloos M.E."/>
            <person name="Ohm R.A."/>
            <person name="Ortiz-Santana B."/>
            <person name="Ovrebo C."/>
            <person name="Racz N."/>
            <person name="Riley R."/>
            <person name="Savchenko A."/>
            <person name="Shiryaev A."/>
            <person name="Soop K."/>
            <person name="Spirin V."/>
            <person name="Szebenyi C."/>
            <person name="Tomsovsky M."/>
            <person name="Tulloss R.E."/>
            <person name="Uehling J."/>
            <person name="Grigoriev I.V."/>
            <person name="Vagvolgyi C."/>
            <person name="Papp T."/>
            <person name="Martin F.M."/>
            <person name="Miettinen O."/>
            <person name="Hibbett D.S."/>
            <person name="Nagy L.G."/>
        </authorList>
    </citation>
    <scope>NUCLEOTIDE SEQUENCE [LARGE SCALE GENOMIC DNA]</scope>
    <source>
        <strain evidence="1 2">CBS 166.37</strain>
    </source>
</reference>
<evidence type="ECO:0000313" key="1">
    <source>
        <dbReference type="EMBL" id="TFK33981.1"/>
    </source>
</evidence>
<keyword evidence="2" id="KW-1185">Reference proteome</keyword>
<organism evidence="1 2">
    <name type="scientific">Crucibulum laeve</name>
    <dbReference type="NCBI Taxonomy" id="68775"/>
    <lineage>
        <taxon>Eukaryota</taxon>
        <taxon>Fungi</taxon>
        <taxon>Dikarya</taxon>
        <taxon>Basidiomycota</taxon>
        <taxon>Agaricomycotina</taxon>
        <taxon>Agaricomycetes</taxon>
        <taxon>Agaricomycetidae</taxon>
        <taxon>Agaricales</taxon>
        <taxon>Agaricineae</taxon>
        <taxon>Nidulariaceae</taxon>
        <taxon>Crucibulum</taxon>
    </lineage>
</organism>
<gene>
    <name evidence="1" type="ORF">BDQ12DRAFT_727304</name>
</gene>
<name>A0A5C3LYX0_9AGAR</name>
<dbReference type="Proteomes" id="UP000308652">
    <property type="component" value="Unassembled WGS sequence"/>
</dbReference>
<sequence length="103" mass="11049">MPNQCLDSVQAVGLDARALRSSPFPCSFNPTSPSNAREIPHCRRIDTDIRLSVRAIITSALKPVVDASAKIKVHTCGLGPAAQRLRPYLFGALSSASLRVPHS</sequence>
<dbReference type="AlphaFoldDB" id="A0A5C3LYX0"/>
<proteinExistence type="predicted"/>
<protein>
    <submittedName>
        <fullName evidence="1">Uncharacterized protein</fullName>
    </submittedName>
</protein>